<dbReference type="Pfam" id="PF12571">
    <property type="entry name" value="Phage_tail_fib"/>
    <property type="match status" value="1"/>
</dbReference>
<dbReference type="AlphaFoldDB" id="A0A3R8KLR8"/>
<evidence type="ECO:0000256" key="1">
    <source>
        <dbReference type="ARBA" id="ARBA00004328"/>
    </source>
</evidence>
<protein>
    <submittedName>
        <fullName evidence="5">Phage tail protein</fullName>
    </submittedName>
</protein>
<dbReference type="InterPro" id="IPR048390">
    <property type="entry name" value="Gp34_trimer"/>
</dbReference>
<comment type="subcellular location">
    <subcellularLocation>
        <location evidence="1">Virion</location>
    </subcellularLocation>
</comment>
<dbReference type="InterPro" id="IPR051934">
    <property type="entry name" value="Phage_Tail_Fiber_Structural"/>
</dbReference>
<evidence type="ECO:0000259" key="3">
    <source>
        <dbReference type="Pfam" id="PF12571"/>
    </source>
</evidence>
<dbReference type="GO" id="GO:0019062">
    <property type="term" value="P:virion attachment to host cell"/>
    <property type="evidence" value="ECO:0007669"/>
    <property type="project" value="InterPro"/>
</dbReference>
<dbReference type="PANTHER" id="PTHR35191:SF1">
    <property type="entry name" value="PROPHAGE SIDE TAIL FIBER PROTEIN HOMOLOG STFQ-RELATED"/>
    <property type="match status" value="1"/>
</dbReference>
<evidence type="ECO:0000256" key="2">
    <source>
        <dbReference type="ARBA" id="ARBA00022581"/>
    </source>
</evidence>
<dbReference type="Pfam" id="PF03406">
    <property type="entry name" value="Phage_fiber_2"/>
    <property type="match status" value="4"/>
</dbReference>
<dbReference type="Pfam" id="PF21446">
    <property type="entry name" value="Gp34_trimer"/>
    <property type="match status" value="1"/>
</dbReference>
<sequence length="772" mass="81901">MSTKFRTVITTAGAAKLAAATAPGGRKVNITTMAVGDGGGKLPVPDAGQTGLIHEVWRHALNKISQDKRNSNYIIAELVIPPEVGGFWMRELGLYDDAGTLIAVANMAESYKPALAEGSGRSQTCRMVIIVSSVASVELTIDTTTVMATQDYVDDKIAEHEQSRRHPDASLTAKGFTQLSSATNSTSETLAATPKAVKAAYDLANGKYTAQDATTARKGLVQLSSATNSTSETLAATPKAVKAAYDLANGKYTAQDATTARKGLVQLSSATNSDSETLAATPKAVKVAYDLANGKYTAQDATTARKGLVQLSSATNSDSETLAATPKAVKSAYDNAEKRLQKDQNGADIPGKDTFTKNIGACRAYSGALSTEAGNWTTAQFIEWLDSRGAFNHPYWMCKGSWSYANNKIITDTGCGDIHLAGCVVEVMGTKSAITIRVTTPTTSSGGGTTSAQFTYINHGDGYSPGWRRDWNRQGDAMTGTINQDGGSQNAYMSTALCSGTRGGKKYLRKFRGGEGDTIWHETVQGGVIRWATGNYDAQEELSLSSAYGLRSRGEITSLSANGLRIAYGNYGFFIRNDGGSTYLMLTASGDKFGTWNGLRPLTINNANGGVSMGHGLSVTGDIASSTKVRAGSGKKFTVSSSNTSTKEAAFNLWGNSSRPVVAELGDDAGWHFYSQRNTDNSITFAVNGQVSPSNYSNFDSRYVRDIRLGGAATYKPANNGMTWTHQAPSGCVYSGIIVQDTGSNSADNIGGVYYRPVQKYINGTWYNVAQV</sequence>
<dbReference type="GO" id="GO:0046718">
    <property type="term" value="P:symbiont entry into host cell"/>
    <property type="evidence" value="ECO:0007669"/>
    <property type="project" value="InterPro"/>
</dbReference>
<dbReference type="Proteomes" id="UP000272662">
    <property type="component" value="Unassembled WGS sequence"/>
</dbReference>
<reference evidence="5 6" key="1">
    <citation type="submission" date="2018-11" db="EMBL/GenBank/DDBJ databases">
        <title>E. coli isolates of the female bladder.</title>
        <authorList>
            <person name="Garretto A."/>
            <person name="Miller-Ensminger T."/>
            <person name="Wolfe A.J."/>
            <person name="Putonti C."/>
        </authorList>
    </citation>
    <scope>NUCLEOTIDE SEQUENCE [LARGE SCALE GENOMIC DNA]</scope>
    <source>
        <strain evidence="5 6">UMB1727</strain>
    </source>
</reference>
<feature type="domain" description="Long-tail fiber proximal subunit trimerization" evidence="4">
    <location>
        <begin position="549"/>
        <end position="604"/>
    </location>
</feature>
<dbReference type="InterPro" id="IPR022225">
    <property type="entry name" value="Phage_tail_fibre_N"/>
</dbReference>
<evidence type="ECO:0000313" key="6">
    <source>
        <dbReference type="Proteomes" id="UP000272662"/>
    </source>
</evidence>
<name>A0A3R8KLR8_ECOLX</name>
<keyword evidence="2" id="KW-0945">Host-virus interaction</keyword>
<evidence type="ECO:0000313" key="5">
    <source>
        <dbReference type="EMBL" id="RRL45015.1"/>
    </source>
</evidence>
<gene>
    <name evidence="5" type="ORF">DU321_16815</name>
</gene>
<evidence type="ECO:0000259" key="4">
    <source>
        <dbReference type="Pfam" id="PF21446"/>
    </source>
</evidence>
<feature type="domain" description="Phage tail fibre protein N-terminal" evidence="3">
    <location>
        <begin position="1"/>
        <end position="151"/>
    </location>
</feature>
<organism evidence="5 6">
    <name type="scientific">Escherichia coli</name>
    <dbReference type="NCBI Taxonomy" id="562"/>
    <lineage>
        <taxon>Bacteria</taxon>
        <taxon>Pseudomonadati</taxon>
        <taxon>Pseudomonadota</taxon>
        <taxon>Gammaproteobacteria</taxon>
        <taxon>Enterobacterales</taxon>
        <taxon>Enterobacteriaceae</taxon>
        <taxon>Escherichia</taxon>
    </lineage>
</organism>
<accession>A0A3R8KLR8</accession>
<dbReference type="PANTHER" id="PTHR35191">
    <property type="entry name" value="PROPHAGE SIDE TAIL FIBER PROTEIN HOMOLOG STFQ-RELATED"/>
    <property type="match status" value="1"/>
</dbReference>
<dbReference type="EMBL" id="RRVG01000021">
    <property type="protein sequence ID" value="RRL45015.1"/>
    <property type="molecule type" value="Genomic_DNA"/>
</dbReference>
<dbReference type="RefSeq" id="WP_115943964.1">
    <property type="nucleotide sequence ID" value="NZ_BGDD01000023.1"/>
</dbReference>
<proteinExistence type="predicted"/>
<comment type="caution">
    <text evidence="5">The sequence shown here is derived from an EMBL/GenBank/DDBJ whole genome shotgun (WGS) entry which is preliminary data.</text>
</comment>
<dbReference type="InterPro" id="IPR005068">
    <property type="entry name" value="Phage_lambda_Stf-r2"/>
</dbReference>